<sequence length="852" mass="93188">MIETLKRTFSSVMSSAPQSGHKDFDVEDVLSKLNIDEKISLLSGTDFWHTASVPRLGVPAIRVSDGPNGVRGTKFFNGVPAACLPCGTGLAATWDTELIKKGGALQGHEAIAKGASVILGPTTNMQRSPLGGRGFESFSEDPVLAGHITAATINGIQSTGVGATPKHFVCNDQEDQRMASNSVVTERALREIYLMPFQIAQQHSDPMCYMTSYNQVNGTHVSENPRLINDVLRKEWGFDGMIMSDWFGTYSATESVKAGLDLEMPGPSYVRGKQINQALGCGKLSEFDVDNRVRQVLKLVKKVLPLGIPEHAPEKTLDTKETAATLRSISTNGLVLLKNENSILPFKKEKTTAVIGPNANFAAFSGGGSASLLPYYSISPLQGVQNQVSNVKYTLGAPGWKKLPYITRVTKTEDNKLGLTMNVYLDPPSKNDRELIDQVYVKHSDVFLIDYKHSKLHGVLYYCTFDGTFTPEETTEYEFSVSVAGTAKLYIDNKLVVDNETKQTPGDSFFGTGTRDEIGTMKLEKGKKYNIRVDFGTLPTLTFTVPGTTAFGAGGIRIGCERRIDMQKELQKAVDLAKSVDQVVLCAGLNSDWESEGYDRTTMDLPGGSDELINAVIAANPNTVVIIQSGTPVTMPWHKTAPALVQAWYGGNETGNAIADVVFGNANPSGKLPLSFPVRNEDNPAFLNFRSERNRVLYGEDVYIGYRFYEKTKKEVAFPFGHGLSYTSFSMSNLNVSVNDEDEITVTLDVTNTGSVDGAQVVQVYVSQENPSINRPVKELKAFTKVQAKKGESVKGVSLSFSKKYATSFWDEGRDAWVSEKGKYHVLVGDSSADTPLKGHFEVQKTSWWRGL</sequence>
<accession>A0ACC3AAF6</accession>
<proteinExistence type="predicted"/>
<dbReference type="EC" id="3.2.1.21" evidence="1"/>
<gene>
    <name evidence="1" type="primary">BGL1</name>
    <name evidence="1" type="ORF">H2198_003759</name>
</gene>
<name>A0ACC3AAF6_9EURO</name>
<evidence type="ECO:0000313" key="2">
    <source>
        <dbReference type="Proteomes" id="UP001172386"/>
    </source>
</evidence>
<comment type="caution">
    <text evidence="1">The sequence shown here is derived from an EMBL/GenBank/DDBJ whole genome shotgun (WGS) entry which is preliminary data.</text>
</comment>
<reference evidence="1" key="1">
    <citation type="submission" date="2022-10" db="EMBL/GenBank/DDBJ databases">
        <title>Culturing micro-colonial fungi from biological soil crusts in the Mojave desert and describing Neophaeococcomyces mojavensis, and introducing the new genera and species Taxawa tesnikishii.</title>
        <authorList>
            <person name="Kurbessoian T."/>
            <person name="Stajich J.E."/>
        </authorList>
    </citation>
    <scope>NUCLEOTIDE SEQUENCE</scope>
    <source>
        <strain evidence="1">JES_112</strain>
    </source>
</reference>
<dbReference type="EMBL" id="JAPDRQ010000052">
    <property type="protein sequence ID" value="KAJ9658329.1"/>
    <property type="molecule type" value="Genomic_DNA"/>
</dbReference>
<evidence type="ECO:0000313" key="1">
    <source>
        <dbReference type="EMBL" id="KAJ9658329.1"/>
    </source>
</evidence>
<organism evidence="1 2">
    <name type="scientific">Neophaeococcomyces mojaviensis</name>
    <dbReference type="NCBI Taxonomy" id="3383035"/>
    <lineage>
        <taxon>Eukaryota</taxon>
        <taxon>Fungi</taxon>
        <taxon>Dikarya</taxon>
        <taxon>Ascomycota</taxon>
        <taxon>Pezizomycotina</taxon>
        <taxon>Eurotiomycetes</taxon>
        <taxon>Chaetothyriomycetidae</taxon>
        <taxon>Chaetothyriales</taxon>
        <taxon>Chaetothyriales incertae sedis</taxon>
        <taxon>Neophaeococcomyces</taxon>
    </lineage>
</organism>
<keyword evidence="2" id="KW-1185">Reference proteome</keyword>
<dbReference type="Proteomes" id="UP001172386">
    <property type="component" value="Unassembled WGS sequence"/>
</dbReference>
<keyword evidence="1" id="KW-0378">Hydrolase</keyword>
<protein>
    <submittedName>
        <fullName evidence="1">Beta-glucosidase</fullName>
        <ecNumber evidence="1">3.2.1.21</ecNumber>
    </submittedName>
</protein>
<keyword evidence="1" id="KW-0326">Glycosidase</keyword>